<proteinExistence type="inferred from homology"/>
<dbReference type="PANTHER" id="PTHR42748:SF7">
    <property type="entry name" value="NMRA LIKE REDOX SENSOR 1-RELATED"/>
    <property type="match status" value="1"/>
</dbReference>
<dbReference type="PANTHER" id="PTHR42748">
    <property type="entry name" value="NITROGEN METABOLITE REPRESSION PROTEIN NMRA FAMILY MEMBER"/>
    <property type="match status" value="1"/>
</dbReference>
<dbReference type="Gene3D" id="3.40.50.720">
    <property type="entry name" value="NAD(P)-binding Rossmann-like Domain"/>
    <property type="match status" value="1"/>
</dbReference>
<dbReference type="SUPFAM" id="SSF51735">
    <property type="entry name" value="NAD(P)-binding Rossmann-fold domains"/>
    <property type="match status" value="1"/>
</dbReference>
<dbReference type="Proteomes" id="UP000823486">
    <property type="component" value="Unassembled WGS sequence"/>
</dbReference>
<dbReference type="InterPro" id="IPR036291">
    <property type="entry name" value="NAD(P)-bd_dom_sf"/>
</dbReference>
<dbReference type="RefSeq" id="WP_204546410.1">
    <property type="nucleotide sequence ID" value="NZ_JAFBFI010000021.1"/>
</dbReference>
<comment type="similarity">
    <text evidence="1">Belongs to the NmrA-type oxidoreductase family.</text>
</comment>
<dbReference type="Pfam" id="PF05368">
    <property type="entry name" value="NmrA"/>
    <property type="match status" value="1"/>
</dbReference>
<organism evidence="4 5">
    <name type="scientific">Peribacillus deserti</name>
    <dbReference type="NCBI Taxonomy" id="673318"/>
    <lineage>
        <taxon>Bacteria</taxon>
        <taxon>Bacillati</taxon>
        <taxon>Bacillota</taxon>
        <taxon>Bacilli</taxon>
        <taxon>Bacillales</taxon>
        <taxon>Bacillaceae</taxon>
        <taxon>Peribacillus</taxon>
    </lineage>
</organism>
<protein>
    <submittedName>
        <fullName evidence="4">Uncharacterized protein YbjT (DUF2867 family)</fullName>
    </submittedName>
</protein>
<dbReference type="EMBL" id="JAFBFI010000021">
    <property type="protein sequence ID" value="MBM7694288.1"/>
    <property type="molecule type" value="Genomic_DNA"/>
</dbReference>
<dbReference type="CDD" id="cd05251">
    <property type="entry name" value="NmrA_like_SDR_a"/>
    <property type="match status" value="1"/>
</dbReference>
<keyword evidence="5" id="KW-1185">Reference proteome</keyword>
<evidence type="ECO:0000259" key="3">
    <source>
        <dbReference type="Pfam" id="PF05368"/>
    </source>
</evidence>
<evidence type="ECO:0000313" key="4">
    <source>
        <dbReference type="EMBL" id="MBM7694288.1"/>
    </source>
</evidence>
<evidence type="ECO:0000256" key="2">
    <source>
        <dbReference type="ARBA" id="ARBA00022857"/>
    </source>
</evidence>
<sequence>MNNKQKVILVTGATGLQGGSVAREALKQGFQVRILVRDINSSKAQTLIQSGAEAVEGDFNNPSSLERAMQNADAVFSMTNPAKPGMDSERQQGYALIQSALNSGVQQFVHTSVARAGTHTDFPRWESNYWSKQYWTDKWEVEEAIRTAGFSSWTILKPAFMMDNFLNSEHRKVLFPHFQQGELKTAMLPDTRLDFITADDVATFACAAFNNPEKFNEKNIELASESLTMNEVAAILSNVTGKRLTVYSLSPDEAVNQGIFSGVVQSQEWNNEVGYNVDIDSLKTYNIKLTPFKEWAEKYKDKINIG</sequence>
<reference evidence="4 5" key="1">
    <citation type="submission" date="2021-01" db="EMBL/GenBank/DDBJ databases">
        <title>Genomic Encyclopedia of Type Strains, Phase IV (KMG-IV): sequencing the most valuable type-strain genomes for metagenomic binning, comparative biology and taxonomic classification.</title>
        <authorList>
            <person name="Goeker M."/>
        </authorList>
    </citation>
    <scope>NUCLEOTIDE SEQUENCE [LARGE SCALE GENOMIC DNA]</scope>
    <source>
        <strain evidence="4 5">DSM 105482</strain>
    </source>
</reference>
<comment type="caution">
    <text evidence="4">The sequence shown here is derived from an EMBL/GenBank/DDBJ whole genome shotgun (WGS) entry which is preliminary data.</text>
</comment>
<dbReference type="InterPro" id="IPR008030">
    <property type="entry name" value="NmrA-like"/>
</dbReference>
<dbReference type="InterPro" id="IPR051164">
    <property type="entry name" value="NmrA-like_oxidored"/>
</dbReference>
<feature type="domain" description="NmrA-like" evidence="3">
    <location>
        <begin position="5"/>
        <end position="294"/>
    </location>
</feature>
<evidence type="ECO:0000256" key="1">
    <source>
        <dbReference type="ARBA" id="ARBA00006328"/>
    </source>
</evidence>
<name>A0ABS2QM96_9BACI</name>
<evidence type="ECO:0000313" key="5">
    <source>
        <dbReference type="Proteomes" id="UP000823486"/>
    </source>
</evidence>
<gene>
    <name evidence="4" type="ORF">JOC77_003749</name>
</gene>
<accession>A0ABS2QM96</accession>
<keyword evidence="2" id="KW-0521">NADP</keyword>